<gene>
    <name evidence="8" type="ORF">GCM10011575_44660</name>
</gene>
<keyword evidence="2" id="KW-1003">Cell membrane</keyword>
<accession>A0A917SI63</accession>
<proteinExistence type="predicted"/>
<dbReference type="RefSeq" id="WP_188898012.1">
    <property type="nucleotide sequence ID" value="NZ_BMMZ01000016.1"/>
</dbReference>
<evidence type="ECO:0000256" key="5">
    <source>
        <dbReference type="ARBA" id="ARBA00023136"/>
    </source>
</evidence>
<evidence type="ECO:0000256" key="1">
    <source>
        <dbReference type="ARBA" id="ARBA00004651"/>
    </source>
</evidence>
<evidence type="ECO:0000259" key="7">
    <source>
        <dbReference type="Pfam" id="PF05425"/>
    </source>
</evidence>
<feature type="transmembrane region" description="Helical" evidence="6">
    <location>
        <begin position="260"/>
        <end position="282"/>
    </location>
</feature>
<feature type="transmembrane region" description="Helical" evidence="6">
    <location>
        <begin position="62"/>
        <end position="83"/>
    </location>
</feature>
<name>A0A917SI63_9ACTN</name>
<sequence length="379" mass="39575">MNASSASPYVLPALPRILITLCYDAGLLAAIGLAATYLFVLRPGDGRDRADSLGLRTRMRSVLSVVGGVLIIASYADLAVTIARSEDHPNYLGAFSPAVMSRFVTAPADDGDWVSAGLLALIQYGLLVVAGAALLASRFRRVRGRGVAAGLVLALFGTTVSALPTTADALTGDDLVQTLLIQVHIVTAGVWVGGVFGLGLLAVRDRRSGGVAPIWSTIWSRFSHVAAVCVGGVLISGLWLTWKHVGSPGQFLSTPYGRFLATKITLVLIMIVAGGYNQQVLLPRIARLGARGGAEVAIRHLGRVVRIEAVIGGLVIMVVPFLSGSARKEAAGAPASPIDGRLLALGLLLIVLIAFGLWSAGRFARSFARVSGPVEENQA</sequence>
<feature type="transmembrane region" description="Helical" evidence="6">
    <location>
        <begin position="179"/>
        <end position="201"/>
    </location>
</feature>
<dbReference type="GO" id="GO:0006825">
    <property type="term" value="P:copper ion transport"/>
    <property type="evidence" value="ECO:0007669"/>
    <property type="project" value="InterPro"/>
</dbReference>
<feature type="transmembrane region" description="Helical" evidence="6">
    <location>
        <begin position="113"/>
        <end position="135"/>
    </location>
</feature>
<feature type="transmembrane region" description="Helical" evidence="6">
    <location>
        <begin position="222"/>
        <end position="240"/>
    </location>
</feature>
<reference evidence="8" key="2">
    <citation type="submission" date="2020-09" db="EMBL/GenBank/DDBJ databases">
        <authorList>
            <person name="Sun Q."/>
            <person name="Zhou Y."/>
        </authorList>
    </citation>
    <scope>NUCLEOTIDE SEQUENCE</scope>
    <source>
        <strain evidence="8">CGMCC 4.7306</strain>
    </source>
</reference>
<dbReference type="GO" id="GO:0005886">
    <property type="term" value="C:plasma membrane"/>
    <property type="evidence" value="ECO:0007669"/>
    <property type="project" value="UniProtKB-SubCell"/>
</dbReference>
<keyword evidence="9" id="KW-1185">Reference proteome</keyword>
<reference evidence="8" key="1">
    <citation type="journal article" date="2014" name="Int. J. Syst. Evol. Microbiol.">
        <title>Complete genome sequence of Corynebacterium casei LMG S-19264T (=DSM 44701T), isolated from a smear-ripened cheese.</title>
        <authorList>
            <consortium name="US DOE Joint Genome Institute (JGI-PGF)"/>
            <person name="Walter F."/>
            <person name="Albersmeier A."/>
            <person name="Kalinowski J."/>
            <person name="Ruckert C."/>
        </authorList>
    </citation>
    <scope>NUCLEOTIDE SEQUENCE</scope>
    <source>
        <strain evidence="8">CGMCC 4.7306</strain>
    </source>
</reference>
<dbReference type="Proteomes" id="UP000613840">
    <property type="component" value="Unassembled WGS sequence"/>
</dbReference>
<feature type="transmembrane region" description="Helical" evidence="6">
    <location>
        <begin position="17"/>
        <end position="41"/>
    </location>
</feature>
<evidence type="ECO:0000256" key="6">
    <source>
        <dbReference type="SAM" id="Phobius"/>
    </source>
</evidence>
<protein>
    <recommendedName>
        <fullName evidence="7">Copper resistance protein D domain-containing protein</fullName>
    </recommendedName>
</protein>
<dbReference type="InterPro" id="IPR032694">
    <property type="entry name" value="CopC/D"/>
</dbReference>
<dbReference type="AlphaFoldDB" id="A0A917SI63"/>
<keyword evidence="4 6" id="KW-1133">Transmembrane helix</keyword>
<dbReference type="PANTHER" id="PTHR34820">
    <property type="entry name" value="INNER MEMBRANE PROTEIN YEBZ"/>
    <property type="match status" value="1"/>
</dbReference>
<comment type="caution">
    <text evidence="8">The sequence shown here is derived from an EMBL/GenBank/DDBJ whole genome shotgun (WGS) entry which is preliminary data.</text>
</comment>
<feature type="domain" description="Copper resistance protein D" evidence="7">
    <location>
        <begin position="219"/>
        <end position="320"/>
    </location>
</feature>
<feature type="transmembrane region" description="Helical" evidence="6">
    <location>
        <begin position="342"/>
        <end position="361"/>
    </location>
</feature>
<evidence type="ECO:0000313" key="8">
    <source>
        <dbReference type="EMBL" id="GGL81444.1"/>
    </source>
</evidence>
<comment type="subcellular location">
    <subcellularLocation>
        <location evidence="1">Cell membrane</location>
        <topology evidence="1">Multi-pass membrane protein</topology>
    </subcellularLocation>
</comment>
<dbReference type="Pfam" id="PF05425">
    <property type="entry name" value="CopD"/>
    <property type="match status" value="1"/>
</dbReference>
<feature type="transmembrane region" description="Helical" evidence="6">
    <location>
        <begin position="303"/>
        <end position="322"/>
    </location>
</feature>
<keyword evidence="3 6" id="KW-0812">Transmembrane</keyword>
<dbReference type="PANTHER" id="PTHR34820:SF4">
    <property type="entry name" value="INNER MEMBRANE PROTEIN YEBZ"/>
    <property type="match status" value="1"/>
</dbReference>
<evidence type="ECO:0000256" key="3">
    <source>
        <dbReference type="ARBA" id="ARBA00022692"/>
    </source>
</evidence>
<organism evidence="8 9">
    <name type="scientific">Microlunatus endophyticus</name>
    <dbReference type="NCBI Taxonomy" id="1716077"/>
    <lineage>
        <taxon>Bacteria</taxon>
        <taxon>Bacillati</taxon>
        <taxon>Actinomycetota</taxon>
        <taxon>Actinomycetes</taxon>
        <taxon>Propionibacteriales</taxon>
        <taxon>Propionibacteriaceae</taxon>
        <taxon>Microlunatus</taxon>
    </lineage>
</organism>
<dbReference type="EMBL" id="BMMZ01000016">
    <property type="protein sequence ID" value="GGL81444.1"/>
    <property type="molecule type" value="Genomic_DNA"/>
</dbReference>
<dbReference type="InterPro" id="IPR008457">
    <property type="entry name" value="Cu-R_CopD_dom"/>
</dbReference>
<evidence type="ECO:0000256" key="4">
    <source>
        <dbReference type="ARBA" id="ARBA00022989"/>
    </source>
</evidence>
<evidence type="ECO:0000313" key="9">
    <source>
        <dbReference type="Proteomes" id="UP000613840"/>
    </source>
</evidence>
<evidence type="ECO:0000256" key="2">
    <source>
        <dbReference type="ARBA" id="ARBA00022475"/>
    </source>
</evidence>
<keyword evidence="5 6" id="KW-0472">Membrane</keyword>
<feature type="transmembrane region" description="Helical" evidence="6">
    <location>
        <begin position="147"/>
        <end position="167"/>
    </location>
</feature>